<dbReference type="CTD" id="10653"/>
<evidence type="ECO:0000256" key="7">
    <source>
        <dbReference type="ARBA" id="ARBA00022729"/>
    </source>
</evidence>
<feature type="signal peptide" evidence="18">
    <location>
        <begin position="1"/>
        <end position="27"/>
    </location>
</feature>
<dbReference type="CDD" id="cd22621">
    <property type="entry name" value="Kunitz_HAI2_1-like"/>
    <property type="match status" value="1"/>
</dbReference>
<dbReference type="GeneID" id="101349749"/>
<evidence type="ECO:0000256" key="16">
    <source>
        <dbReference type="ARBA" id="ARBA00082650"/>
    </source>
</evidence>
<dbReference type="InterPro" id="IPR020901">
    <property type="entry name" value="Prtase_inh_Kunz-CS"/>
</dbReference>
<dbReference type="GO" id="GO:0005737">
    <property type="term" value="C:cytoplasm"/>
    <property type="evidence" value="ECO:0007669"/>
    <property type="project" value="UniProtKB-SubCell"/>
</dbReference>
<keyword evidence="11 17" id="KW-0472">Membrane</keyword>
<dbReference type="GO" id="GO:0004867">
    <property type="term" value="F:serine-type endopeptidase inhibitor activity"/>
    <property type="evidence" value="ECO:0007669"/>
    <property type="project" value="UniProtKB-KW"/>
</dbReference>
<evidence type="ECO:0000313" key="21">
    <source>
        <dbReference type="RefSeq" id="XP_023598058.1"/>
    </source>
</evidence>
<accession>A0A2Y9S1V1</accession>
<evidence type="ECO:0000256" key="1">
    <source>
        <dbReference type="ARBA" id="ARBA00004251"/>
    </source>
</evidence>
<dbReference type="PANTHER" id="PTHR47247">
    <property type="entry name" value="KUNITZ-TYPE PROTEASE INHIBITOR 2"/>
    <property type="match status" value="1"/>
</dbReference>
<evidence type="ECO:0000256" key="2">
    <source>
        <dbReference type="ARBA" id="ARBA00004496"/>
    </source>
</evidence>
<dbReference type="InterPro" id="IPR036880">
    <property type="entry name" value="Kunitz_BPTI_sf"/>
</dbReference>
<dbReference type="InParanoid" id="A0A2Y9S1V1"/>
<evidence type="ECO:0000256" key="18">
    <source>
        <dbReference type="SAM" id="SignalP"/>
    </source>
</evidence>
<evidence type="ECO:0000256" key="6">
    <source>
        <dbReference type="ARBA" id="ARBA00022692"/>
    </source>
</evidence>
<dbReference type="PANTHER" id="PTHR47247:SF1">
    <property type="entry name" value="KUNITZ-TYPE PROTEASE INHIBITOR 2"/>
    <property type="match status" value="1"/>
</dbReference>
<dbReference type="RefSeq" id="XP_023598058.1">
    <property type="nucleotide sequence ID" value="XM_023742290.1"/>
</dbReference>
<feature type="domain" description="BPTI/Kunitz inhibitor" evidence="19">
    <location>
        <begin position="133"/>
        <end position="183"/>
    </location>
</feature>
<evidence type="ECO:0000259" key="19">
    <source>
        <dbReference type="PROSITE" id="PS50279"/>
    </source>
</evidence>
<dbReference type="PROSITE" id="PS00280">
    <property type="entry name" value="BPTI_KUNITZ_1"/>
    <property type="match status" value="2"/>
</dbReference>
<keyword evidence="5 21" id="KW-0646">Protease inhibitor</keyword>
<dbReference type="PROSITE" id="PS50279">
    <property type="entry name" value="BPTI_KUNITZ_2"/>
    <property type="match status" value="2"/>
</dbReference>
<keyword evidence="10 17" id="KW-1133">Transmembrane helix</keyword>
<evidence type="ECO:0000256" key="15">
    <source>
        <dbReference type="ARBA" id="ARBA00071442"/>
    </source>
</evidence>
<proteinExistence type="predicted"/>
<evidence type="ECO:0000256" key="8">
    <source>
        <dbReference type="ARBA" id="ARBA00022737"/>
    </source>
</evidence>
<evidence type="ECO:0000256" key="3">
    <source>
        <dbReference type="ARBA" id="ARBA00022475"/>
    </source>
</evidence>
<evidence type="ECO:0000256" key="5">
    <source>
        <dbReference type="ARBA" id="ARBA00022690"/>
    </source>
</evidence>
<dbReference type="SUPFAM" id="SSF57362">
    <property type="entry name" value="BPTI-like"/>
    <property type="match status" value="2"/>
</dbReference>
<feature type="chain" id="PRO_5015964444" description="Kunitz-type protease inhibitor 2" evidence="18">
    <location>
        <begin position="28"/>
        <end position="252"/>
    </location>
</feature>
<organism evidence="20 21">
    <name type="scientific">Trichechus manatus latirostris</name>
    <name type="common">Florida manatee</name>
    <dbReference type="NCBI Taxonomy" id="127582"/>
    <lineage>
        <taxon>Eukaryota</taxon>
        <taxon>Metazoa</taxon>
        <taxon>Chordata</taxon>
        <taxon>Craniata</taxon>
        <taxon>Vertebrata</taxon>
        <taxon>Euteleostomi</taxon>
        <taxon>Mammalia</taxon>
        <taxon>Eutheria</taxon>
        <taxon>Afrotheria</taxon>
        <taxon>Sirenia</taxon>
        <taxon>Trichechidae</taxon>
        <taxon>Trichechus</taxon>
    </lineage>
</organism>
<feature type="domain" description="BPTI/Kunitz inhibitor" evidence="19">
    <location>
        <begin position="38"/>
        <end position="88"/>
    </location>
</feature>
<feature type="transmembrane region" description="Helical" evidence="17">
    <location>
        <begin position="198"/>
        <end position="223"/>
    </location>
</feature>
<sequence length="252" mass="27840">MAPLCGPRWCRALLALLGSLLLSGAEAADREGDIHGFCRVPKVVGRCRASLPRWWYNATDGSCQLFVYGGCEGNDNNYLTEDDCLKKCAGITENAVDVLAARGNGAESSLPSVPRRQDSNDLSSDVFDYEEYCTAKAVTGPCRAAFPRWYFNTEKNSCDNFIYGGCRGNKNSYQSKEECMQHCLGKQSYPVLSHSSKVVVLAGLFMMVLLLCLGASVVCLVRVARRSQEDTLRTVWSSEDDKEHLVKNTYTL</sequence>
<gene>
    <name evidence="21" type="primary">SPINT2</name>
</gene>
<dbReference type="Gene3D" id="4.10.410.10">
    <property type="entry name" value="Pancreatic trypsin inhibitor Kunitz domain"/>
    <property type="match status" value="2"/>
</dbReference>
<name>A0A2Y9S1V1_TRIMA</name>
<dbReference type="KEGG" id="tmu:101349749"/>
<dbReference type="SMART" id="SM00131">
    <property type="entry name" value="KU"/>
    <property type="match status" value="2"/>
</dbReference>
<evidence type="ECO:0000256" key="17">
    <source>
        <dbReference type="SAM" id="Phobius"/>
    </source>
</evidence>
<keyword evidence="8" id="KW-0677">Repeat</keyword>
<dbReference type="GO" id="GO:0005886">
    <property type="term" value="C:plasma membrane"/>
    <property type="evidence" value="ECO:0007669"/>
    <property type="project" value="UniProtKB-SubCell"/>
</dbReference>
<evidence type="ECO:0000256" key="4">
    <source>
        <dbReference type="ARBA" id="ARBA00022490"/>
    </source>
</evidence>
<protein>
    <recommendedName>
        <fullName evidence="15">Kunitz-type protease inhibitor 2</fullName>
    </recommendedName>
    <alternativeName>
        <fullName evidence="16">Hepatocyte growth factor activator inhibitor type 2</fullName>
    </alternativeName>
</protein>
<dbReference type="AlphaFoldDB" id="A0A2Y9S1V1"/>
<dbReference type="InterPro" id="IPR002223">
    <property type="entry name" value="Kunitz_BPTI"/>
</dbReference>
<dbReference type="PRINTS" id="PR00759">
    <property type="entry name" value="BASICPTASE"/>
</dbReference>
<keyword evidence="12" id="KW-1015">Disulfide bond</keyword>
<evidence type="ECO:0000256" key="13">
    <source>
        <dbReference type="ARBA" id="ARBA00023180"/>
    </source>
</evidence>
<evidence type="ECO:0000256" key="14">
    <source>
        <dbReference type="ARBA" id="ARBA00061907"/>
    </source>
</evidence>
<evidence type="ECO:0000256" key="11">
    <source>
        <dbReference type="ARBA" id="ARBA00023136"/>
    </source>
</evidence>
<evidence type="ECO:0000313" key="20">
    <source>
        <dbReference type="Proteomes" id="UP000248480"/>
    </source>
</evidence>
<dbReference type="STRING" id="127582.A0A2Y9S1V1"/>
<keyword evidence="13" id="KW-0325">Glycoprotein</keyword>
<dbReference type="CDD" id="cd22622">
    <property type="entry name" value="Kunitz_HAI2_2-like"/>
    <property type="match status" value="1"/>
</dbReference>
<dbReference type="Proteomes" id="UP000248480">
    <property type="component" value="Unplaced"/>
</dbReference>
<dbReference type="Pfam" id="PF00014">
    <property type="entry name" value="Kunitz_BPTI"/>
    <property type="match status" value="2"/>
</dbReference>
<keyword evidence="7 18" id="KW-0732">Signal</keyword>
<dbReference type="FunCoup" id="A0A2Y9S1V1">
    <property type="interactions" value="293"/>
</dbReference>
<keyword evidence="9" id="KW-0722">Serine protease inhibitor</keyword>
<evidence type="ECO:0000256" key="10">
    <source>
        <dbReference type="ARBA" id="ARBA00022989"/>
    </source>
</evidence>
<keyword evidence="3" id="KW-1003">Cell membrane</keyword>
<comment type="subcellular location">
    <subcellularLocation>
        <location evidence="1">Cell membrane</location>
        <topology evidence="1">Single-pass type I membrane protein</topology>
    </subcellularLocation>
    <subcellularLocation>
        <location evidence="2">Cytoplasm</location>
    </subcellularLocation>
</comment>
<dbReference type="FunFam" id="4.10.410.10:FF:000014">
    <property type="entry name" value="Serine peptidase inhibitor, Kunitz type, 2"/>
    <property type="match status" value="2"/>
</dbReference>
<keyword evidence="4" id="KW-0963">Cytoplasm</keyword>
<evidence type="ECO:0000256" key="9">
    <source>
        <dbReference type="ARBA" id="ARBA00022900"/>
    </source>
</evidence>
<dbReference type="OrthoDB" id="196393at2759"/>
<reference evidence="21" key="1">
    <citation type="submission" date="2025-08" db="UniProtKB">
        <authorList>
            <consortium name="RefSeq"/>
        </authorList>
    </citation>
    <scope>IDENTIFICATION</scope>
</reference>
<evidence type="ECO:0000256" key="12">
    <source>
        <dbReference type="ARBA" id="ARBA00023157"/>
    </source>
</evidence>
<keyword evidence="20" id="KW-1185">Reference proteome</keyword>
<keyword evidence="6 17" id="KW-0812">Transmembrane</keyword>
<comment type="subunit">
    <text evidence="14">Interacts with TMPRSS13; the interaction promotes the phosphorylation and cell membrane localization of TMPRSS13.</text>
</comment>